<dbReference type="RefSeq" id="WP_009300910.1">
    <property type="nucleotide sequence ID" value="NZ_JADPBJ010000061.1"/>
</dbReference>
<gene>
    <name evidence="2" type="ORF">PM738_19555</name>
</gene>
<accession>A0AB35IPI2</accession>
<keyword evidence="1" id="KW-0472">Membrane</keyword>
<feature type="transmembrane region" description="Helical" evidence="1">
    <location>
        <begin position="12"/>
        <end position="31"/>
    </location>
</feature>
<dbReference type="AlphaFoldDB" id="A0AB35IPI2"/>
<keyword evidence="1" id="KW-0812">Transmembrane</keyword>
<organism evidence="2 3">
    <name type="scientific">Thomasclavelia ramosa</name>
    <dbReference type="NCBI Taxonomy" id="1547"/>
    <lineage>
        <taxon>Bacteria</taxon>
        <taxon>Bacillati</taxon>
        <taxon>Bacillota</taxon>
        <taxon>Erysipelotrichia</taxon>
        <taxon>Erysipelotrichales</taxon>
        <taxon>Coprobacillaceae</taxon>
        <taxon>Thomasclavelia</taxon>
    </lineage>
</organism>
<keyword evidence="1" id="KW-1133">Transmembrane helix</keyword>
<evidence type="ECO:0000313" key="2">
    <source>
        <dbReference type="EMBL" id="MDB7085977.1"/>
    </source>
</evidence>
<evidence type="ECO:0000256" key="1">
    <source>
        <dbReference type="SAM" id="Phobius"/>
    </source>
</evidence>
<evidence type="ECO:0000313" key="3">
    <source>
        <dbReference type="Proteomes" id="UP001211987"/>
    </source>
</evidence>
<reference evidence="2" key="1">
    <citation type="submission" date="2023-01" db="EMBL/GenBank/DDBJ databases">
        <title>Human gut microbiome strain richness.</title>
        <authorList>
            <person name="Chen-Liaw A."/>
        </authorList>
    </citation>
    <scope>NUCLEOTIDE SEQUENCE</scope>
    <source>
        <strain evidence="2">1001217st2_G6_1001217B_191108</strain>
    </source>
</reference>
<protein>
    <submittedName>
        <fullName evidence="2">Uncharacterized protein</fullName>
    </submittedName>
</protein>
<comment type="caution">
    <text evidence="2">The sequence shown here is derived from an EMBL/GenBank/DDBJ whole genome shotgun (WGS) entry which is preliminary data.</text>
</comment>
<sequence length="115" mass="13404">MNNKIIFTTTKKNLIIIGIALIIVVIGILAYHPIKEILNPVYEPEEVIDILEDELNITIFSFTIVENENDNTHLVDIEFQQANELQRRTLVTPYLKLNKNTIEYFEDKIFEKIGK</sequence>
<dbReference type="EMBL" id="JAQLKE010000069">
    <property type="protein sequence ID" value="MDB7085977.1"/>
    <property type="molecule type" value="Genomic_DNA"/>
</dbReference>
<dbReference type="Proteomes" id="UP001211987">
    <property type="component" value="Unassembled WGS sequence"/>
</dbReference>
<proteinExistence type="predicted"/>
<name>A0AB35IPI2_9FIRM</name>